<dbReference type="InterPro" id="IPR036388">
    <property type="entry name" value="WH-like_DNA-bd_sf"/>
</dbReference>
<dbReference type="Gene3D" id="1.10.10.10">
    <property type="entry name" value="Winged helix-like DNA-binding domain superfamily/Winged helix DNA-binding domain"/>
    <property type="match status" value="1"/>
</dbReference>
<gene>
    <name evidence="1" type="ORF">C451_20003</name>
</gene>
<dbReference type="InterPro" id="IPR036390">
    <property type="entry name" value="WH_DNA-bd_sf"/>
</dbReference>
<dbReference type="Pfam" id="PF12840">
    <property type="entry name" value="HTH_20"/>
    <property type="match status" value="1"/>
</dbReference>
<dbReference type="EMBL" id="AOMF01000186">
    <property type="protein sequence ID" value="EMA48687.1"/>
    <property type="molecule type" value="Genomic_DNA"/>
</dbReference>
<name>M0MSH7_9EURY</name>
<reference evidence="1 2" key="1">
    <citation type="journal article" date="2014" name="PLoS Genet.">
        <title>Phylogenetically driven sequencing of extremely halophilic archaea reveals strategies for static and dynamic osmo-response.</title>
        <authorList>
            <person name="Becker E.A."/>
            <person name="Seitzer P.M."/>
            <person name="Tritt A."/>
            <person name="Larsen D."/>
            <person name="Krusor M."/>
            <person name="Yao A.I."/>
            <person name="Wu D."/>
            <person name="Madern D."/>
            <person name="Eisen J.A."/>
            <person name="Darling A.E."/>
            <person name="Facciotti M.T."/>
        </authorList>
    </citation>
    <scope>NUCLEOTIDE SEQUENCE [LARGE SCALE GENOMIC DNA]</scope>
    <source>
        <strain evidence="1 2">JCM 13552</strain>
    </source>
</reference>
<organism evidence="1 2">
    <name type="scientific">Halococcus thailandensis JCM 13552</name>
    <dbReference type="NCBI Taxonomy" id="1227457"/>
    <lineage>
        <taxon>Archaea</taxon>
        <taxon>Methanobacteriati</taxon>
        <taxon>Methanobacteriota</taxon>
        <taxon>Stenosarchaea group</taxon>
        <taxon>Halobacteria</taxon>
        <taxon>Halobacteriales</taxon>
        <taxon>Halococcaceae</taxon>
        <taxon>Halococcus</taxon>
    </lineage>
</organism>
<keyword evidence="2" id="KW-1185">Reference proteome</keyword>
<accession>M0MSH7</accession>
<proteinExistence type="predicted"/>
<evidence type="ECO:0000313" key="2">
    <source>
        <dbReference type="Proteomes" id="UP000011680"/>
    </source>
</evidence>
<evidence type="ECO:0000313" key="1">
    <source>
        <dbReference type="EMBL" id="EMA48687.1"/>
    </source>
</evidence>
<dbReference type="SUPFAM" id="SSF46785">
    <property type="entry name" value="Winged helix' DNA-binding domain"/>
    <property type="match status" value="1"/>
</dbReference>
<sequence length="73" mass="8087">MTDDTGGNWRKYPLDDFVQAVESSGGEATTPEVTAEVGCSPETARRRMKELEDNGVVERREIGPTLVWLMATE</sequence>
<comment type="caution">
    <text evidence="1">The sequence shown here is derived from an EMBL/GenBank/DDBJ whole genome shotgun (WGS) entry which is preliminary data.</text>
</comment>
<dbReference type="AlphaFoldDB" id="M0MSH7"/>
<protein>
    <submittedName>
        <fullName evidence="1">Putative transcriptional regulator</fullName>
    </submittedName>
</protein>
<dbReference type="Proteomes" id="UP000011680">
    <property type="component" value="Unassembled WGS sequence"/>
</dbReference>
<dbReference type="OrthoDB" id="174131at2157"/>